<evidence type="ECO:0000256" key="4">
    <source>
        <dbReference type="ARBA" id="ARBA00023034"/>
    </source>
</evidence>
<evidence type="ECO:0000256" key="6">
    <source>
        <dbReference type="SAM" id="MobiDB-lite"/>
    </source>
</evidence>
<evidence type="ECO:0000259" key="7">
    <source>
        <dbReference type="SMART" id="SM00458"/>
    </source>
</evidence>
<dbReference type="CDD" id="cd00161">
    <property type="entry name" value="beta-trefoil_Ricin-like"/>
    <property type="match status" value="1"/>
</dbReference>
<feature type="compositionally biased region" description="Polar residues" evidence="6">
    <location>
        <begin position="747"/>
        <end position="756"/>
    </location>
</feature>
<dbReference type="Pfam" id="PF00652">
    <property type="entry name" value="Ricin_B_lectin"/>
    <property type="match status" value="1"/>
</dbReference>
<feature type="compositionally biased region" description="Low complexity" evidence="6">
    <location>
        <begin position="763"/>
        <end position="778"/>
    </location>
</feature>
<dbReference type="PANTHER" id="PTHR11675:SF119">
    <property type="entry name" value="POLYPEPTIDE N-ACETYLGALACTOSAMINYLTRANSFERASE 2"/>
    <property type="match status" value="1"/>
</dbReference>
<keyword evidence="5" id="KW-1015">Disulfide bond</keyword>
<dbReference type="SUPFAM" id="SSF53448">
    <property type="entry name" value="Nucleotide-diphospho-sugar transferases"/>
    <property type="match status" value="1"/>
</dbReference>
<dbReference type="EMBL" id="CAUYUJ010018158">
    <property type="protein sequence ID" value="CAK0881138.1"/>
    <property type="molecule type" value="Genomic_DNA"/>
</dbReference>
<evidence type="ECO:0000256" key="2">
    <source>
        <dbReference type="ARBA" id="ARBA00022679"/>
    </source>
</evidence>
<dbReference type="Gene3D" id="2.80.10.50">
    <property type="match status" value="2"/>
</dbReference>
<feature type="domain" description="Ricin B lectin" evidence="7">
    <location>
        <begin position="550"/>
        <end position="681"/>
    </location>
</feature>
<organism evidence="8 9">
    <name type="scientific">Prorocentrum cordatum</name>
    <dbReference type="NCBI Taxonomy" id="2364126"/>
    <lineage>
        <taxon>Eukaryota</taxon>
        <taxon>Sar</taxon>
        <taxon>Alveolata</taxon>
        <taxon>Dinophyceae</taxon>
        <taxon>Prorocentrales</taxon>
        <taxon>Prorocentraceae</taxon>
        <taxon>Prorocentrum</taxon>
    </lineage>
</organism>
<dbReference type="PANTHER" id="PTHR11675">
    <property type="entry name" value="N-ACETYLGALACTOSAMINYLTRANSFERASE"/>
    <property type="match status" value="1"/>
</dbReference>
<feature type="region of interest" description="Disordered" evidence="6">
    <location>
        <begin position="740"/>
        <end position="795"/>
    </location>
</feature>
<evidence type="ECO:0000256" key="5">
    <source>
        <dbReference type="ARBA" id="ARBA00023157"/>
    </source>
</evidence>
<protein>
    <recommendedName>
        <fullName evidence="7">Ricin B lectin domain-containing protein</fullName>
    </recommendedName>
</protein>
<keyword evidence="9" id="KW-1185">Reference proteome</keyword>
<comment type="caution">
    <text evidence="8">The sequence shown here is derived from an EMBL/GenBank/DDBJ whole genome shotgun (WGS) entry which is preliminary data.</text>
</comment>
<dbReference type="InterPro" id="IPR027791">
    <property type="entry name" value="Galactosyl_T_C"/>
</dbReference>
<feature type="compositionally biased region" description="Basic residues" evidence="6">
    <location>
        <begin position="779"/>
        <end position="789"/>
    </location>
</feature>
<dbReference type="Pfam" id="PF00535">
    <property type="entry name" value="Glycos_transf_2"/>
    <property type="match status" value="1"/>
</dbReference>
<feature type="region of interest" description="Disordered" evidence="6">
    <location>
        <begin position="1"/>
        <end position="32"/>
    </location>
</feature>
<dbReference type="Pfam" id="PF02709">
    <property type="entry name" value="Glyco_transf_7C"/>
    <property type="match status" value="1"/>
</dbReference>
<dbReference type="InterPro" id="IPR029044">
    <property type="entry name" value="Nucleotide-diphossugar_trans"/>
</dbReference>
<accession>A0ABN9W4W5</accession>
<feature type="non-terminal residue" evidence="8">
    <location>
        <position position="795"/>
    </location>
</feature>
<dbReference type="InterPro" id="IPR035992">
    <property type="entry name" value="Ricin_B-like_lectins"/>
</dbReference>
<proteinExistence type="predicted"/>
<sequence length="795" mass="86605">MPAAPGHAGGAVSDRAQLPGASASGGVQHRALRPSQPVKLETFSIVLPCAYEGQNAVRTVESIWKHTKPSRIKEFILVDDGSVPPLETELPYDLLHGKRVGAPVVILRQPKTLGLIAAKKRGGDAAKGDVIVFLDCHVAPNDGWDEAFLRQMSRAALPMITALDPDTWTEKASGPRSYACYVLWNGDFTWLSNAGRDVPLMSGGLLALSRRWWEETGGLDDRMIAWGGENIDQSIRAWLCGGRIELAENASIAHMWRDSKNPKTTRKFPMPTEDVMRNKARAVAAWFDEFKEKTFSFPEYEDIISGKNPMGDMGHFDRLKKTLTCKPFTLGLRVHRFDYVYIHSGLIPEEVFQLREQSTGLCLERTVSAEMHHGGLVLAPCAAGSELQLWHPANRDRSRARGPCCSGIANWNFILCVNSPGLGAPASVFECDISGGSGLSNTQEFRLRDGQIEFQGGKGCLSPAALTLARAVASIPGTCRVRVSELDLQPGGSKGSFRLVTTERAPLPLQSACAAATSSADKASSELTLGFQKCEGAEPEQTFHVKKMHGGFQVQVGESGKCLDAAGGNGLLVYHCYEESVGNKNQIWHLDGGELVWRGSGESHCVDVDLSTIQDAQQDEGIKLETCASKDGQLFSIDRGGSRQNTFHIRDADRNSCLVRSSSTKHLDMGGCSEDQRWREMGDTRQIQHVSSGHCLDAGDESAPILYPCHTPTAGRKQRFRTRDSSNYMMVQMEKGWEDNGRKIYPTSRSASTSSLGDPPSWPCAGAPPSADAACSSRRSARGCPRRRCCGSAPR</sequence>
<evidence type="ECO:0000313" key="9">
    <source>
        <dbReference type="Proteomes" id="UP001189429"/>
    </source>
</evidence>
<name>A0ABN9W4W5_9DINO</name>
<comment type="subcellular location">
    <subcellularLocation>
        <location evidence="1">Golgi apparatus membrane</location>
        <topology evidence="1">Single-pass type II membrane protein</topology>
    </subcellularLocation>
</comment>
<dbReference type="InterPro" id="IPR001173">
    <property type="entry name" value="Glyco_trans_2-like"/>
</dbReference>
<evidence type="ECO:0000256" key="1">
    <source>
        <dbReference type="ARBA" id="ARBA00004323"/>
    </source>
</evidence>
<keyword evidence="3" id="KW-0430">Lectin</keyword>
<dbReference type="InterPro" id="IPR000772">
    <property type="entry name" value="Ricin_B_lectin"/>
</dbReference>
<dbReference type="Gene3D" id="3.90.550.10">
    <property type="entry name" value="Spore Coat Polysaccharide Biosynthesis Protein SpsA, Chain A"/>
    <property type="match status" value="1"/>
</dbReference>
<dbReference type="PROSITE" id="PS50231">
    <property type="entry name" value="RICIN_B_LECTIN"/>
    <property type="match status" value="1"/>
</dbReference>
<gene>
    <name evidence="8" type="ORF">PCOR1329_LOCUS64074</name>
</gene>
<evidence type="ECO:0000256" key="3">
    <source>
        <dbReference type="ARBA" id="ARBA00022734"/>
    </source>
</evidence>
<reference evidence="8" key="1">
    <citation type="submission" date="2023-10" db="EMBL/GenBank/DDBJ databases">
        <authorList>
            <person name="Chen Y."/>
            <person name="Shah S."/>
            <person name="Dougan E. K."/>
            <person name="Thang M."/>
            <person name="Chan C."/>
        </authorList>
    </citation>
    <scope>NUCLEOTIDE SEQUENCE [LARGE SCALE GENOMIC DNA]</scope>
</reference>
<dbReference type="SUPFAM" id="SSF50370">
    <property type="entry name" value="Ricin B-like lectins"/>
    <property type="match status" value="2"/>
</dbReference>
<dbReference type="SMART" id="SM00458">
    <property type="entry name" value="RICIN"/>
    <property type="match status" value="1"/>
</dbReference>
<dbReference type="Proteomes" id="UP001189429">
    <property type="component" value="Unassembled WGS sequence"/>
</dbReference>
<evidence type="ECO:0000313" key="8">
    <source>
        <dbReference type="EMBL" id="CAK0881138.1"/>
    </source>
</evidence>
<keyword evidence="2" id="KW-0808">Transferase</keyword>
<keyword evidence="4" id="KW-0333">Golgi apparatus</keyword>